<name>A0ACC0XTJ8_9ROSI</name>
<evidence type="ECO:0000313" key="1">
    <source>
        <dbReference type="EMBL" id="KAJ0024509.1"/>
    </source>
</evidence>
<keyword evidence="2" id="KW-1185">Reference proteome</keyword>
<dbReference type="EMBL" id="CM047745">
    <property type="protein sequence ID" value="KAJ0024509.1"/>
    <property type="molecule type" value="Genomic_DNA"/>
</dbReference>
<reference evidence="2" key="1">
    <citation type="journal article" date="2023" name="G3 (Bethesda)">
        <title>Genome assembly and association tests identify interacting loci associated with vigor, precocity, and sex in interspecific pistachio rootstocks.</title>
        <authorList>
            <person name="Palmer W."/>
            <person name="Jacygrad E."/>
            <person name="Sagayaradj S."/>
            <person name="Cavanaugh K."/>
            <person name="Han R."/>
            <person name="Bertier L."/>
            <person name="Beede B."/>
            <person name="Kafkas S."/>
            <person name="Golino D."/>
            <person name="Preece J."/>
            <person name="Michelmore R."/>
        </authorList>
    </citation>
    <scope>NUCLEOTIDE SEQUENCE [LARGE SCALE GENOMIC DNA]</scope>
</reference>
<evidence type="ECO:0000313" key="2">
    <source>
        <dbReference type="Proteomes" id="UP001163603"/>
    </source>
</evidence>
<gene>
    <name evidence="1" type="ORF">Pint_09043</name>
</gene>
<accession>A0ACC0XTJ8</accession>
<dbReference type="Proteomes" id="UP001163603">
    <property type="component" value="Chromosome 10"/>
</dbReference>
<organism evidence="1 2">
    <name type="scientific">Pistacia integerrima</name>
    <dbReference type="NCBI Taxonomy" id="434235"/>
    <lineage>
        <taxon>Eukaryota</taxon>
        <taxon>Viridiplantae</taxon>
        <taxon>Streptophyta</taxon>
        <taxon>Embryophyta</taxon>
        <taxon>Tracheophyta</taxon>
        <taxon>Spermatophyta</taxon>
        <taxon>Magnoliopsida</taxon>
        <taxon>eudicotyledons</taxon>
        <taxon>Gunneridae</taxon>
        <taxon>Pentapetalae</taxon>
        <taxon>rosids</taxon>
        <taxon>malvids</taxon>
        <taxon>Sapindales</taxon>
        <taxon>Anacardiaceae</taxon>
        <taxon>Pistacia</taxon>
    </lineage>
</organism>
<proteinExistence type="predicted"/>
<comment type="caution">
    <text evidence="1">The sequence shown here is derived from an EMBL/GenBank/DDBJ whole genome shotgun (WGS) entry which is preliminary data.</text>
</comment>
<sequence>MEEGALSSSSLVSNGSVNFRGRIADKRTTGGWKASSFVIANELAERLAFFSIAGMVMLTISSTMDSLRPPPCRVRPCVQPNAGQNAFLTGALALIALGTGGIKPCVSSFGADQYDEADEKEVKDKSGFFNWFFLAINMGAVLAVTVMAFIQDRLGYAWGFGIPTGMMIFSIVILATGMPFYRFKKPMGSPFTRFLQVVVASLRNHFIGVGN</sequence>
<protein>
    <submittedName>
        <fullName evidence="1">Uncharacterized protein</fullName>
    </submittedName>
</protein>